<keyword evidence="1" id="KW-0472">Membrane</keyword>
<comment type="caution">
    <text evidence="2">The sequence shown here is derived from an EMBL/GenBank/DDBJ whole genome shotgun (WGS) entry which is preliminary data.</text>
</comment>
<dbReference type="PROSITE" id="PS51257">
    <property type="entry name" value="PROKAR_LIPOPROTEIN"/>
    <property type="match status" value="1"/>
</dbReference>
<dbReference type="EMBL" id="JBBMFS010000014">
    <property type="protein sequence ID" value="MEQ2555924.1"/>
    <property type="molecule type" value="Genomic_DNA"/>
</dbReference>
<sequence length="182" mass="20790">MMKKKSVKAAFYAGAVILACFYLLVLWWGKNPDVGLEYRMYYLTHELSDWPGYGKLSYEPGTTEYCTTLKDKDGNERSINVCRRKGKGWKEDQYEGSTNSGKDAYLYYVLNRTAENASYQCEVTEFAGNGRVEVYCNDRKIGEIQGTGTFTFEIGKLEEKECDTIHFVADNVTFCLWSSAIL</sequence>
<organism evidence="2 3">
    <name type="scientific">Lachnospira intestinalis</name>
    <dbReference type="NCBI Taxonomy" id="3133158"/>
    <lineage>
        <taxon>Bacteria</taxon>
        <taxon>Bacillati</taxon>
        <taxon>Bacillota</taxon>
        <taxon>Clostridia</taxon>
        <taxon>Lachnospirales</taxon>
        <taxon>Lachnospiraceae</taxon>
        <taxon>Lachnospira</taxon>
    </lineage>
</organism>
<evidence type="ECO:0000256" key="1">
    <source>
        <dbReference type="SAM" id="Phobius"/>
    </source>
</evidence>
<evidence type="ECO:0000313" key="3">
    <source>
        <dbReference type="Proteomes" id="UP001546774"/>
    </source>
</evidence>
<dbReference type="Proteomes" id="UP001546774">
    <property type="component" value="Unassembled WGS sequence"/>
</dbReference>
<reference evidence="2" key="1">
    <citation type="submission" date="2024-03" db="EMBL/GenBank/DDBJ databases">
        <title>Human intestinal bacterial collection.</title>
        <authorList>
            <person name="Pauvert C."/>
            <person name="Hitch T.C.A."/>
            <person name="Clavel T."/>
        </authorList>
    </citation>
    <scope>NUCLEOTIDE SEQUENCE [LARGE SCALE GENOMIC DNA]</scope>
    <source>
        <strain evidence="2">CLA-AA-H89B</strain>
    </source>
</reference>
<keyword evidence="1" id="KW-1133">Transmembrane helix</keyword>
<name>A0ABV1H889_9FIRM</name>
<keyword evidence="1" id="KW-0812">Transmembrane</keyword>
<evidence type="ECO:0000313" key="2">
    <source>
        <dbReference type="EMBL" id="MEQ2555924.1"/>
    </source>
</evidence>
<protein>
    <recommendedName>
        <fullName evidence="4">Glycosyl hydrolases family 2 sugar binding domain-containing protein</fullName>
    </recommendedName>
</protein>
<proteinExistence type="predicted"/>
<accession>A0ABV1H889</accession>
<keyword evidence="3" id="KW-1185">Reference proteome</keyword>
<gene>
    <name evidence="2" type="ORF">WMO37_13075</name>
</gene>
<evidence type="ECO:0008006" key="4">
    <source>
        <dbReference type="Google" id="ProtNLM"/>
    </source>
</evidence>
<feature type="transmembrane region" description="Helical" evidence="1">
    <location>
        <begin position="9"/>
        <end position="29"/>
    </location>
</feature>